<organism evidence="3 4">
    <name type="scientific">Naematelia encephala</name>
    <dbReference type="NCBI Taxonomy" id="71784"/>
    <lineage>
        <taxon>Eukaryota</taxon>
        <taxon>Fungi</taxon>
        <taxon>Dikarya</taxon>
        <taxon>Basidiomycota</taxon>
        <taxon>Agaricomycotina</taxon>
        <taxon>Tremellomycetes</taxon>
        <taxon>Tremellales</taxon>
        <taxon>Naemateliaceae</taxon>
        <taxon>Naematelia</taxon>
    </lineage>
</organism>
<protein>
    <submittedName>
        <fullName evidence="3">Nitrilase</fullName>
    </submittedName>
</protein>
<gene>
    <name evidence="3" type="ORF">BCR39DRAFT_568839</name>
</gene>
<dbReference type="OrthoDB" id="10250282at2759"/>
<evidence type="ECO:0000256" key="1">
    <source>
        <dbReference type="ARBA" id="ARBA00008129"/>
    </source>
</evidence>
<name>A0A1Y2BMH7_9TREE</name>
<dbReference type="InterPro" id="IPR036526">
    <property type="entry name" value="C-N_Hydrolase_sf"/>
</dbReference>
<dbReference type="Proteomes" id="UP000193986">
    <property type="component" value="Unassembled WGS sequence"/>
</dbReference>
<dbReference type="EMBL" id="MCFC01000001">
    <property type="protein sequence ID" value="ORY35932.1"/>
    <property type="molecule type" value="Genomic_DNA"/>
</dbReference>
<feature type="domain" description="CN hydrolase" evidence="2">
    <location>
        <begin position="19"/>
        <end position="299"/>
    </location>
</feature>
<dbReference type="Pfam" id="PF00795">
    <property type="entry name" value="CN_hydrolase"/>
    <property type="match status" value="1"/>
</dbReference>
<comment type="caution">
    <text evidence="3">The sequence shown here is derived from an EMBL/GenBank/DDBJ whole genome shotgun (WGS) entry which is preliminary data.</text>
</comment>
<dbReference type="GO" id="GO:0003824">
    <property type="term" value="F:catalytic activity"/>
    <property type="evidence" value="ECO:0007669"/>
    <property type="project" value="InterPro"/>
</dbReference>
<evidence type="ECO:0000313" key="4">
    <source>
        <dbReference type="Proteomes" id="UP000193986"/>
    </source>
</evidence>
<evidence type="ECO:0000313" key="3">
    <source>
        <dbReference type="EMBL" id="ORY35932.1"/>
    </source>
</evidence>
<proteinExistence type="inferred from homology"/>
<dbReference type="CDD" id="cd07564">
    <property type="entry name" value="nitrilases_CHs"/>
    <property type="match status" value="1"/>
</dbReference>
<keyword evidence="4" id="KW-1185">Reference proteome</keyword>
<reference evidence="3 4" key="1">
    <citation type="submission" date="2016-07" db="EMBL/GenBank/DDBJ databases">
        <title>Pervasive Adenine N6-methylation of Active Genes in Fungi.</title>
        <authorList>
            <consortium name="DOE Joint Genome Institute"/>
            <person name="Mondo S.J."/>
            <person name="Dannebaum R.O."/>
            <person name="Kuo R.C."/>
            <person name="Labutti K."/>
            <person name="Haridas S."/>
            <person name="Kuo A."/>
            <person name="Salamov A."/>
            <person name="Ahrendt S.R."/>
            <person name="Lipzen A."/>
            <person name="Sullivan W."/>
            <person name="Andreopoulos W.B."/>
            <person name="Clum A."/>
            <person name="Lindquist E."/>
            <person name="Daum C."/>
            <person name="Ramamoorthy G.K."/>
            <person name="Gryganskyi A."/>
            <person name="Culley D."/>
            <person name="Magnuson J.K."/>
            <person name="James T.Y."/>
            <person name="O'Malley M.A."/>
            <person name="Stajich J.E."/>
            <person name="Spatafora J.W."/>
            <person name="Visel A."/>
            <person name="Grigoriev I.V."/>
        </authorList>
    </citation>
    <scope>NUCLEOTIDE SEQUENCE [LARGE SCALE GENOMIC DNA]</scope>
    <source>
        <strain evidence="3 4">68-887.2</strain>
    </source>
</reference>
<evidence type="ECO:0000259" key="2">
    <source>
        <dbReference type="PROSITE" id="PS50263"/>
    </source>
</evidence>
<dbReference type="STRING" id="71784.A0A1Y2BMH7"/>
<dbReference type="SUPFAM" id="SSF56317">
    <property type="entry name" value="Carbon-nitrogen hydrolase"/>
    <property type="match status" value="1"/>
</dbReference>
<sequence>MINPLVFLSNMPAPMLPIVKVAACHAAPVFLDTAATVQKGIQLIGEAAQAGADLVVFPEAWIPGFPLWSALASPTMNHDLFISLAREAIFVDGTEIDQLRAACKQYRIFAQIGFNERSKASLGCLFNATILISDEGVVLNHHRKLVPTFFEKLIWAPGDGAGLRVVETRIGRLGSLICGENGNGLARYSLMAQGEQLHVSHWPPIFPTRPPGEAGNFDLAGATRIRVAAHCFEAKCFGIVCASPLGAARDFLIQRDPSCAPLLEDVPQSSTMFLDPTGSQIGDELEGESEGIAYATFDLNKCIEPKQFHDFVGGYQRLDIFKLTINRTRHEPVVWEEDGRVQHNTVSAGFIPSAPSVA</sequence>
<dbReference type="InterPro" id="IPR044149">
    <property type="entry name" value="Nitrilases_CHs"/>
</dbReference>
<dbReference type="AlphaFoldDB" id="A0A1Y2BMH7"/>
<dbReference type="Gene3D" id="3.60.110.10">
    <property type="entry name" value="Carbon-nitrogen hydrolase"/>
    <property type="match status" value="1"/>
</dbReference>
<dbReference type="InterPro" id="IPR003010">
    <property type="entry name" value="C-N_Hydrolase"/>
</dbReference>
<accession>A0A1Y2BMH7</accession>
<dbReference type="PANTHER" id="PTHR46044">
    <property type="entry name" value="NITRILASE"/>
    <property type="match status" value="1"/>
</dbReference>
<dbReference type="PANTHER" id="PTHR46044:SF2">
    <property type="entry name" value="CN HYDROLASE DOMAIN-CONTAINING PROTEIN"/>
    <property type="match status" value="1"/>
</dbReference>
<dbReference type="InParanoid" id="A0A1Y2BMH7"/>
<dbReference type="PROSITE" id="PS50263">
    <property type="entry name" value="CN_HYDROLASE"/>
    <property type="match status" value="1"/>
</dbReference>
<comment type="similarity">
    <text evidence="1">Belongs to the carbon-nitrogen hydrolase superfamily. Nitrilase family.</text>
</comment>